<dbReference type="STRING" id="284581.AMD01_15785"/>
<dbReference type="EMBL" id="LILC01000021">
    <property type="protein sequence ID" value="KOO43482.1"/>
    <property type="molecule type" value="Genomic_DNA"/>
</dbReference>
<dbReference type="Proteomes" id="UP000037558">
    <property type="component" value="Unassembled WGS sequence"/>
</dbReference>
<accession>A0A0M0KY05</accession>
<dbReference type="PATRIC" id="fig|284581.3.peg.1163"/>
<keyword evidence="2" id="KW-1185">Reference proteome</keyword>
<gene>
    <name evidence="1" type="ORF">AMD01_15785</name>
</gene>
<dbReference type="RefSeq" id="WP_053402395.1">
    <property type="nucleotide sequence ID" value="NZ_LILC01000021.1"/>
</dbReference>
<comment type="caution">
    <text evidence="1">The sequence shown here is derived from an EMBL/GenBank/DDBJ whole genome shotgun (WGS) entry which is preliminary data.</text>
</comment>
<reference evidence="2" key="1">
    <citation type="submission" date="2015-08" db="EMBL/GenBank/DDBJ databases">
        <title>Fjat-14210 dsm16467.</title>
        <authorList>
            <person name="Liu B."/>
            <person name="Wang J."/>
            <person name="Zhu Y."/>
            <person name="Liu G."/>
            <person name="Chen Q."/>
            <person name="Chen Z."/>
            <person name="Lan J."/>
            <person name="Che J."/>
            <person name="Ge C."/>
            <person name="Shi H."/>
            <person name="Pan Z."/>
            <person name="Liu X."/>
        </authorList>
    </citation>
    <scope>NUCLEOTIDE SEQUENCE [LARGE SCALE GENOMIC DNA]</scope>
    <source>
        <strain evidence="2">DSM 16467</strain>
    </source>
</reference>
<sequence length="118" mass="13289">MYLVGLLFLLHLIGSAQIYSFDDSDRALLFPFFALFIVGLYLSLAKLLKRMKHPGSRISLERSLLKLGIWMLSMLIVLVALYVQMNDTFTSIFTVIGYITAVVTGFTMMKLAKKSATD</sequence>
<name>A0A0M0KY05_9BACI</name>
<proteinExistence type="predicted"/>
<protein>
    <submittedName>
        <fullName evidence="1">Uncharacterized protein</fullName>
    </submittedName>
</protein>
<evidence type="ECO:0000313" key="1">
    <source>
        <dbReference type="EMBL" id="KOO43482.1"/>
    </source>
</evidence>
<organism evidence="1 2">
    <name type="scientific">Priestia koreensis</name>
    <dbReference type="NCBI Taxonomy" id="284581"/>
    <lineage>
        <taxon>Bacteria</taxon>
        <taxon>Bacillati</taxon>
        <taxon>Bacillota</taxon>
        <taxon>Bacilli</taxon>
        <taxon>Bacillales</taxon>
        <taxon>Bacillaceae</taxon>
        <taxon>Priestia</taxon>
    </lineage>
</organism>
<evidence type="ECO:0000313" key="2">
    <source>
        <dbReference type="Proteomes" id="UP000037558"/>
    </source>
</evidence>
<dbReference type="AlphaFoldDB" id="A0A0M0KY05"/>